<keyword evidence="1" id="KW-1133">Transmembrane helix</keyword>
<keyword evidence="1" id="KW-0812">Transmembrane</keyword>
<evidence type="ECO:0000313" key="2">
    <source>
        <dbReference type="EMBL" id="QPH94820.1"/>
    </source>
</evidence>
<feature type="transmembrane region" description="Helical" evidence="1">
    <location>
        <begin position="92"/>
        <end position="115"/>
    </location>
</feature>
<dbReference type="EMBL" id="CP060705">
    <property type="protein sequence ID" value="QPH94820.1"/>
    <property type="molecule type" value="Genomic_DNA"/>
</dbReference>
<dbReference type="RefSeq" id="WP_107856209.1">
    <property type="nucleotide sequence ID" value="NZ_CP060705.1"/>
</dbReference>
<keyword evidence="1" id="KW-0472">Membrane</keyword>
<gene>
    <name evidence="2" type="ORF">CVT08_05060</name>
</gene>
<accession>A0A7S9WVR4</accession>
<protein>
    <submittedName>
        <fullName evidence="2">Uncharacterized protein</fullName>
    </submittedName>
</protein>
<organism evidence="2 3">
    <name type="scientific">Campylobacter concisus</name>
    <dbReference type="NCBI Taxonomy" id="199"/>
    <lineage>
        <taxon>Bacteria</taxon>
        <taxon>Pseudomonadati</taxon>
        <taxon>Campylobacterota</taxon>
        <taxon>Epsilonproteobacteria</taxon>
        <taxon>Campylobacterales</taxon>
        <taxon>Campylobacteraceae</taxon>
        <taxon>Campylobacter</taxon>
    </lineage>
</organism>
<sequence length="138" mass="15423">MPAIIAMIVNLFGFFKWGKVVDFVLRGITFAKMVIINGLLFASILAYVAAVLVILNFIYTKFNYIVDYINNLSIGNDKIVTTSMMVLKSLGAWNALCDVFAIFSPVLLSFFVIYATKIGIFVFKNARDTLLSFIIAKL</sequence>
<reference evidence="2 3" key="1">
    <citation type="journal article" date="2018" name="Emerg. Microbes Infect.">
        <title>Genomic analysis of oral Campylobacter concisus strains identified a potential bacterial molecular marker associated with active Crohn's disease.</title>
        <authorList>
            <person name="Liu F."/>
            <person name="Ma R."/>
            <person name="Tay C.Y.A."/>
            <person name="Octavia S."/>
            <person name="Lan R."/>
            <person name="Chung H.K.L."/>
            <person name="Riordan S.M."/>
            <person name="Grimm M.C."/>
            <person name="Leong R.W."/>
            <person name="Tanaka M.M."/>
            <person name="Connor S."/>
            <person name="Zhang L."/>
        </authorList>
    </citation>
    <scope>NUCLEOTIDE SEQUENCE [LARGE SCALE GENOMIC DNA]</scope>
    <source>
        <strain evidence="2 3">P13UCO-S1</strain>
    </source>
</reference>
<dbReference type="AlphaFoldDB" id="A0A7S9WVR4"/>
<proteinExistence type="predicted"/>
<feature type="transmembrane region" description="Helical" evidence="1">
    <location>
        <begin position="34"/>
        <end position="59"/>
    </location>
</feature>
<name>A0A7S9WVR4_9BACT</name>
<dbReference type="Proteomes" id="UP000594707">
    <property type="component" value="Chromosome"/>
</dbReference>
<evidence type="ECO:0000256" key="1">
    <source>
        <dbReference type="SAM" id="Phobius"/>
    </source>
</evidence>
<evidence type="ECO:0000313" key="3">
    <source>
        <dbReference type="Proteomes" id="UP000594707"/>
    </source>
</evidence>